<evidence type="ECO:0000313" key="2">
    <source>
        <dbReference type="Proteomes" id="UP001235939"/>
    </source>
</evidence>
<sequence length="149" mass="16433">MSTASCSCGLGGFNSVCLCCALRRPTLECRQRPGILGDDGVLRTSQDCLGSVYLLDHSGMPLWLWRYSIPVMRLETFVGESNGDGSASCPAQNDGVGWALKAVSSTRFCYLAETYFSIIKDLSIMNLLKKGLLLINRHTNKYFCAFVMR</sequence>
<reference evidence="1 2" key="1">
    <citation type="submission" date="2022-01" db="EMBL/GenBank/DDBJ databases">
        <title>A chromosomal length assembly of Cordylochernes scorpioides.</title>
        <authorList>
            <person name="Zeh D."/>
            <person name="Zeh J."/>
        </authorList>
    </citation>
    <scope>NUCLEOTIDE SEQUENCE [LARGE SCALE GENOMIC DNA]</scope>
    <source>
        <strain evidence="1">IN4F17</strain>
        <tissue evidence="1">Whole Body</tissue>
    </source>
</reference>
<dbReference type="Proteomes" id="UP001235939">
    <property type="component" value="Chromosome 02"/>
</dbReference>
<dbReference type="EMBL" id="CP092864">
    <property type="protein sequence ID" value="UYV64002.1"/>
    <property type="molecule type" value="Genomic_DNA"/>
</dbReference>
<name>A0ABY6K562_9ARAC</name>
<protein>
    <submittedName>
        <fullName evidence="1">Uncharacterized protein</fullName>
    </submittedName>
</protein>
<gene>
    <name evidence="1" type="ORF">LAZ67_2006295</name>
</gene>
<accession>A0ABY6K562</accession>
<organism evidence="1 2">
    <name type="scientific">Cordylochernes scorpioides</name>
    <dbReference type="NCBI Taxonomy" id="51811"/>
    <lineage>
        <taxon>Eukaryota</taxon>
        <taxon>Metazoa</taxon>
        <taxon>Ecdysozoa</taxon>
        <taxon>Arthropoda</taxon>
        <taxon>Chelicerata</taxon>
        <taxon>Arachnida</taxon>
        <taxon>Pseudoscorpiones</taxon>
        <taxon>Cheliferoidea</taxon>
        <taxon>Chernetidae</taxon>
        <taxon>Cordylochernes</taxon>
    </lineage>
</organism>
<proteinExistence type="predicted"/>
<evidence type="ECO:0000313" key="1">
    <source>
        <dbReference type="EMBL" id="UYV64002.1"/>
    </source>
</evidence>
<keyword evidence="2" id="KW-1185">Reference proteome</keyword>